<dbReference type="KEGG" id="ppru:FDP22_19915"/>
<dbReference type="OrthoDB" id="285836at2"/>
<keyword evidence="2" id="KW-0614">Plasmid</keyword>
<sequence length="69" mass="7988">MTDTTQRLTDLEIHVAHQEMVITELSETVSRQWSEIDMLKRSLTRLVERLNDRADSGDAPPAHQPPPHW</sequence>
<evidence type="ECO:0000313" key="2">
    <source>
        <dbReference type="EMBL" id="QDL94126.1"/>
    </source>
</evidence>
<reference evidence="2 3" key="1">
    <citation type="submission" date="2019-06" db="EMBL/GenBank/DDBJ databases">
        <title>Genome sequence of Rhodobacteraceae bacterium D4M1.</title>
        <authorList>
            <person name="Cao J."/>
        </authorList>
    </citation>
    <scope>NUCLEOTIDE SEQUENCE [LARGE SCALE GENOMIC DNA]</scope>
    <source>
        <strain evidence="2 3">D4M1</strain>
        <plasmid evidence="3">pd4m1a</plasmid>
    </source>
</reference>
<accession>A0A5B8FYY9</accession>
<dbReference type="PANTHER" id="PTHR36508:SF1">
    <property type="entry name" value="PROTEIN SLYX"/>
    <property type="match status" value="1"/>
</dbReference>
<organism evidence="2 3">
    <name type="scientific">Paroceanicella profunda</name>
    <dbReference type="NCBI Taxonomy" id="2579971"/>
    <lineage>
        <taxon>Bacteria</taxon>
        <taxon>Pseudomonadati</taxon>
        <taxon>Pseudomonadota</taxon>
        <taxon>Alphaproteobacteria</taxon>
        <taxon>Rhodobacterales</taxon>
        <taxon>Paracoccaceae</taxon>
        <taxon>Paroceanicella</taxon>
    </lineage>
</organism>
<dbReference type="PANTHER" id="PTHR36508">
    <property type="entry name" value="PROTEIN SLYX"/>
    <property type="match status" value="1"/>
</dbReference>
<protein>
    <submittedName>
        <fullName evidence="2">SlyX family protein</fullName>
    </submittedName>
</protein>
<name>A0A5B8FYY9_9RHOB</name>
<proteinExistence type="predicted"/>
<dbReference type="AlphaFoldDB" id="A0A5B8FYY9"/>
<dbReference type="RefSeq" id="WP_138577938.1">
    <property type="nucleotide sequence ID" value="NZ_CP040819.1"/>
</dbReference>
<evidence type="ECO:0000256" key="1">
    <source>
        <dbReference type="SAM" id="MobiDB-lite"/>
    </source>
</evidence>
<dbReference type="Gene3D" id="1.20.5.300">
    <property type="match status" value="1"/>
</dbReference>
<dbReference type="Proteomes" id="UP000305888">
    <property type="component" value="Plasmid pD4M1A"/>
</dbReference>
<gene>
    <name evidence="2" type="ORF">FDP22_19915</name>
</gene>
<dbReference type="EMBL" id="CP040819">
    <property type="protein sequence ID" value="QDL94126.1"/>
    <property type="molecule type" value="Genomic_DNA"/>
</dbReference>
<evidence type="ECO:0000313" key="3">
    <source>
        <dbReference type="Proteomes" id="UP000305888"/>
    </source>
</evidence>
<dbReference type="Pfam" id="PF04102">
    <property type="entry name" value="SlyX"/>
    <property type="match status" value="1"/>
</dbReference>
<feature type="region of interest" description="Disordered" evidence="1">
    <location>
        <begin position="50"/>
        <end position="69"/>
    </location>
</feature>
<dbReference type="InterPro" id="IPR007236">
    <property type="entry name" value="SlyX"/>
</dbReference>
<keyword evidence="3" id="KW-1185">Reference proteome</keyword>
<geneLocation type="plasmid" evidence="3">
    <name>pd4m1a</name>
</geneLocation>